<organism evidence="5">
    <name type="scientific">Davidia involucrata</name>
    <name type="common">Dove tree</name>
    <dbReference type="NCBI Taxonomy" id="16924"/>
    <lineage>
        <taxon>Eukaryota</taxon>
        <taxon>Viridiplantae</taxon>
        <taxon>Streptophyta</taxon>
        <taxon>Embryophyta</taxon>
        <taxon>Tracheophyta</taxon>
        <taxon>Spermatophyta</taxon>
        <taxon>Magnoliopsida</taxon>
        <taxon>eudicotyledons</taxon>
        <taxon>Gunneridae</taxon>
        <taxon>Pentapetalae</taxon>
        <taxon>asterids</taxon>
        <taxon>Cornales</taxon>
        <taxon>Nyssaceae</taxon>
        <taxon>Davidia</taxon>
    </lineage>
</organism>
<dbReference type="EMBL" id="GHES01001796">
    <property type="protein sequence ID" value="MPA32355.1"/>
    <property type="molecule type" value="Transcribed_RNA"/>
</dbReference>
<accession>A0A5B6YLB4</accession>
<gene>
    <name evidence="5" type="ORF">Din_001796</name>
    <name evidence="6" type="ORF">Din_001797</name>
</gene>
<dbReference type="PROSITE" id="PS50828">
    <property type="entry name" value="SMR"/>
    <property type="match status" value="1"/>
</dbReference>
<proteinExistence type="inferred from homology"/>
<dbReference type="InterPro" id="IPR036063">
    <property type="entry name" value="Smr_dom_sf"/>
</dbReference>
<dbReference type="SUPFAM" id="SSF160443">
    <property type="entry name" value="SMR domain-like"/>
    <property type="match status" value="1"/>
</dbReference>
<dbReference type="PANTHER" id="PTHR47447:SF15">
    <property type="entry name" value="OS02G0120000 PROTEIN"/>
    <property type="match status" value="1"/>
</dbReference>
<dbReference type="NCBIfam" id="TIGR00756">
    <property type="entry name" value="PPR"/>
    <property type="match status" value="2"/>
</dbReference>
<dbReference type="PROSITE" id="PS51375">
    <property type="entry name" value="PPR"/>
    <property type="match status" value="1"/>
</dbReference>
<dbReference type="InterPro" id="IPR002885">
    <property type="entry name" value="PPR_rpt"/>
</dbReference>
<evidence type="ECO:0000313" key="6">
    <source>
        <dbReference type="EMBL" id="MPA32356.1"/>
    </source>
</evidence>
<dbReference type="Pfam" id="PF01535">
    <property type="entry name" value="PPR"/>
    <property type="match status" value="1"/>
</dbReference>
<evidence type="ECO:0000256" key="3">
    <source>
        <dbReference type="PROSITE-ProRule" id="PRU00708"/>
    </source>
</evidence>
<dbReference type="SMART" id="SM00463">
    <property type="entry name" value="SMR"/>
    <property type="match status" value="1"/>
</dbReference>
<dbReference type="Pfam" id="PF13812">
    <property type="entry name" value="PPR_3"/>
    <property type="match status" value="1"/>
</dbReference>
<name>A0A5B6YLB4_DAVIN</name>
<feature type="domain" description="Smr" evidence="4">
    <location>
        <begin position="357"/>
        <end position="447"/>
    </location>
</feature>
<feature type="repeat" description="PPR" evidence="3">
    <location>
        <begin position="186"/>
        <end position="220"/>
    </location>
</feature>
<dbReference type="Gene3D" id="3.30.1370.110">
    <property type="match status" value="1"/>
</dbReference>
<evidence type="ECO:0000256" key="1">
    <source>
        <dbReference type="ARBA" id="ARBA00007626"/>
    </source>
</evidence>
<dbReference type="EMBL" id="GHES01001797">
    <property type="protein sequence ID" value="MPA32356.1"/>
    <property type="molecule type" value="Transcribed_RNA"/>
</dbReference>
<dbReference type="InterPro" id="IPR011990">
    <property type="entry name" value="TPR-like_helical_dom_sf"/>
</dbReference>
<sequence>MVGSLQVSLPLSWNHHHLRHPQPPMFTTRCALSKQGHRFLSSLAATTAANDPSATNRIIRKFIQNSSKSVALDTLCHLISPDSTHPHLSSIALPLYLRIAEASWFSWNSKLVADLIALLDKQGRQDTARTLISETVSKLGFRERDLANFYCNLIVSHSKQKSKQGFFYSYARLEHLLRSSSSVYVKRRAYESMVNGLCVMDLPREAENLMEEMRGVGLKPSVFEFRSVMYAYGRLEFFEDMKRIVVQMESEGFELDTICSNMVLSSFGVNNELSEMVSWLRRMKHLGVPFSIRTYNSVLNSCPTIMLMLQDPKSVPLSVEELTTENLRGDEALLVQELIGSSVLVEGMEWNSLELKLDLHGMHLGSAYLIMLEWIEELRRRFNAGNHVIPAEIRVVCGSGKHSTVRGESPVKGLVKEMMVRMKCPMRIDRNNIGCFLAKGRVVRDWLC</sequence>
<dbReference type="Gene3D" id="1.25.40.10">
    <property type="entry name" value="Tetratricopeptide repeat domain"/>
    <property type="match status" value="1"/>
</dbReference>
<dbReference type="PANTHER" id="PTHR47447">
    <property type="entry name" value="OS03G0856100 PROTEIN"/>
    <property type="match status" value="1"/>
</dbReference>
<evidence type="ECO:0000259" key="4">
    <source>
        <dbReference type="PROSITE" id="PS50828"/>
    </source>
</evidence>
<protein>
    <recommendedName>
        <fullName evidence="4">Smr domain-containing protein</fullName>
    </recommendedName>
</protein>
<evidence type="ECO:0000256" key="2">
    <source>
        <dbReference type="ARBA" id="ARBA00022737"/>
    </source>
</evidence>
<keyword evidence="2" id="KW-0677">Repeat</keyword>
<dbReference type="AlphaFoldDB" id="A0A5B6YLB4"/>
<evidence type="ECO:0000313" key="5">
    <source>
        <dbReference type="EMBL" id="MPA32355.1"/>
    </source>
</evidence>
<comment type="similarity">
    <text evidence="1">Belongs to the PPR family. P subfamily.</text>
</comment>
<reference evidence="5" key="1">
    <citation type="submission" date="2019-08" db="EMBL/GenBank/DDBJ databases">
        <title>Reference gene set and small RNA set construction with multiple tissues from Davidia involucrata Baill.</title>
        <authorList>
            <person name="Yang H."/>
            <person name="Zhou C."/>
            <person name="Li G."/>
            <person name="Wang J."/>
            <person name="Gao P."/>
            <person name="Wang M."/>
            <person name="Wang R."/>
            <person name="Zhao Y."/>
        </authorList>
    </citation>
    <scope>NUCLEOTIDE SEQUENCE</scope>
    <source>
        <tissue evidence="5">Mixed with DoveR01_LX</tissue>
    </source>
</reference>
<dbReference type="InterPro" id="IPR002625">
    <property type="entry name" value="Smr_dom"/>
</dbReference>